<gene>
    <name evidence="1" type="ORF">GV64_16775</name>
</gene>
<protein>
    <recommendedName>
        <fullName evidence="3">CHAT domain-containing protein</fullName>
    </recommendedName>
</protein>
<dbReference type="eggNOG" id="COG4995">
    <property type="taxonomic scope" value="Bacteria"/>
</dbReference>
<evidence type="ECO:0000313" key="1">
    <source>
        <dbReference type="EMBL" id="KEI72159.1"/>
    </source>
</evidence>
<evidence type="ECO:0008006" key="3">
    <source>
        <dbReference type="Google" id="ProtNLM"/>
    </source>
</evidence>
<dbReference type="EMBL" id="JOJP01000001">
    <property type="protein sequence ID" value="KEI72159.1"/>
    <property type="molecule type" value="Genomic_DNA"/>
</dbReference>
<sequence>MVSKPNVFIIESLDFDDEKSDRFEGKVLSQILKLNGIASEYYYIRTKQELDEIIDKFDESDYRYLHISCHGSPNSLETTLDSVSFEELNTMLSPCLDKKRVFISACEMVNADLAGALIGDSECFSVIGPSEPVSFSDATIFWSSFYHLMFNDNENAMKRKEIKQILEKITDLFDVKVNYYSKSKSLGIKEVKY</sequence>
<organism evidence="1 2">
    <name type="scientific">Endozoicomonas elysicola</name>
    <dbReference type="NCBI Taxonomy" id="305900"/>
    <lineage>
        <taxon>Bacteria</taxon>
        <taxon>Pseudomonadati</taxon>
        <taxon>Pseudomonadota</taxon>
        <taxon>Gammaproteobacteria</taxon>
        <taxon>Oceanospirillales</taxon>
        <taxon>Endozoicomonadaceae</taxon>
        <taxon>Endozoicomonas</taxon>
    </lineage>
</organism>
<dbReference type="Proteomes" id="UP000027997">
    <property type="component" value="Unassembled WGS sequence"/>
</dbReference>
<proteinExistence type="predicted"/>
<evidence type="ECO:0000313" key="2">
    <source>
        <dbReference type="Proteomes" id="UP000027997"/>
    </source>
</evidence>
<comment type="caution">
    <text evidence="1">The sequence shown here is derived from an EMBL/GenBank/DDBJ whole genome shotgun (WGS) entry which is preliminary data.</text>
</comment>
<accession>A0A081KDD3</accession>
<name>A0A081KDD3_9GAMM</name>
<keyword evidence="2" id="KW-1185">Reference proteome</keyword>
<reference evidence="1 2" key="1">
    <citation type="submission" date="2014-06" db="EMBL/GenBank/DDBJ databases">
        <title>Whole Genome Sequences of Three Symbiotic Endozoicomonas Bacteria.</title>
        <authorList>
            <person name="Neave M.J."/>
            <person name="Apprill A."/>
            <person name="Voolstra C.R."/>
        </authorList>
    </citation>
    <scope>NUCLEOTIDE SEQUENCE [LARGE SCALE GENOMIC DNA]</scope>
    <source>
        <strain evidence="1 2">DSM 22380</strain>
    </source>
</reference>
<dbReference type="AlphaFoldDB" id="A0A081KDD3"/>